<gene>
    <name evidence="1" type="ordered locus">Cpin_3854</name>
</gene>
<dbReference type="EMBL" id="CP001699">
    <property type="protein sequence ID" value="ACU61316.1"/>
    <property type="molecule type" value="Genomic_DNA"/>
</dbReference>
<name>A0A979G5X3_CHIPD</name>
<protein>
    <submittedName>
        <fullName evidence="1">Uncharacterized protein</fullName>
    </submittedName>
</protein>
<accession>A0A979G5X3</accession>
<organism evidence="1 2">
    <name type="scientific">Chitinophaga pinensis (strain ATCC 43595 / DSM 2588 / LMG 13176 / NBRC 15968 / NCIMB 11800 / UQM 2034)</name>
    <dbReference type="NCBI Taxonomy" id="485918"/>
    <lineage>
        <taxon>Bacteria</taxon>
        <taxon>Pseudomonadati</taxon>
        <taxon>Bacteroidota</taxon>
        <taxon>Chitinophagia</taxon>
        <taxon>Chitinophagales</taxon>
        <taxon>Chitinophagaceae</taxon>
        <taxon>Chitinophaga</taxon>
    </lineage>
</organism>
<dbReference type="Proteomes" id="UP000002215">
    <property type="component" value="Chromosome"/>
</dbReference>
<dbReference type="KEGG" id="cpi:Cpin_3854"/>
<reference evidence="2" key="1">
    <citation type="submission" date="2009-08" db="EMBL/GenBank/DDBJ databases">
        <title>The complete genome of Chitinophaga pinensis DSM 2588.</title>
        <authorList>
            <consortium name="US DOE Joint Genome Institute (JGI-PGF)"/>
            <person name="Lucas S."/>
            <person name="Copeland A."/>
            <person name="Lapidus A."/>
            <person name="Glavina del Rio T."/>
            <person name="Dalin E."/>
            <person name="Tice H."/>
            <person name="Bruce D."/>
            <person name="Goodwin L."/>
            <person name="Pitluck S."/>
            <person name="Kyrpides N."/>
            <person name="Mavromatis K."/>
            <person name="Ivanova N."/>
            <person name="Mikhailova N."/>
            <person name="Sims D."/>
            <person name="Meinche L."/>
            <person name="Brettin T."/>
            <person name="Detter J.C."/>
            <person name="Han C."/>
            <person name="Larimer F."/>
            <person name="Land M."/>
            <person name="Hauser L."/>
            <person name="Markowitz V."/>
            <person name="Cheng J.-F."/>
            <person name="Hugenholtz P."/>
            <person name="Woyke T."/>
            <person name="Wu D."/>
            <person name="Spring S."/>
            <person name="Klenk H.-P."/>
            <person name="Eisen J.A."/>
        </authorList>
    </citation>
    <scope>NUCLEOTIDE SEQUENCE [LARGE SCALE GENOMIC DNA]</scope>
    <source>
        <strain evidence="2">ATCC 43595 / DSM 2588 / LMG 13176 / NBRC 15968 / NCIMB 11800 / UQM 2034</strain>
    </source>
</reference>
<dbReference type="RefSeq" id="WP_012791489.1">
    <property type="nucleotide sequence ID" value="NC_013132.1"/>
</dbReference>
<evidence type="ECO:0000313" key="1">
    <source>
        <dbReference type="EMBL" id="ACU61316.1"/>
    </source>
</evidence>
<reference evidence="1 2" key="2">
    <citation type="journal article" date="2010" name="Stand. Genomic Sci.">
        <title>Complete genome sequence of Chitinophaga pinensis type strain (UQM 2034).</title>
        <authorList>
            <person name="Glavina Del Rio T."/>
            <person name="Abt B."/>
            <person name="Spring S."/>
            <person name="Lapidus A."/>
            <person name="Nolan M."/>
            <person name="Tice H."/>
            <person name="Copeland A."/>
            <person name="Cheng J.F."/>
            <person name="Chen F."/>
            <person name="Bruce D."/>
            <person name="Goodwin L."/>
            <person name="Pitluck S."/>
            <person name="Ivanova N."/>
            <person name="Mavromatis K."/>
            <person name="Mikhailova N."/>
            <person name="Pati A."/>
            <person name="Chen A."/>
            <person name="Palaniappan K."/>
            <person name="Land M."/>
            <person name="Hauser L."/>
            <person name="Chang Y.J."/>
            <person name="Jeffries C.D."/>
            <person name="Chain P."/>
            <person name="Saunders E."/>
            <person name="Detter J.C."/>
            <person name="Brettin T."/>
            <person name="Rohde M."/>
            <person name="Goker M."/>
            <person name="Bristow J."/>
            <person name="Eisen J.A."/>
            <person name="Markowitz V."/>
            <person name="Hugenholtz P."/>
            <person name="Kyrpides N.C."/>
            <person name="Klenk H.P."/>
            <person name="Lucas S."/>
        </authorList>
    </citation>
    <scope>NUCLEOTIDE SEQUENCE [LARGE SCALE GENOMIC DNA]</scope>
    <source>
        <strain evidence="2">ATCC 43595 / DSM 2588 / LMG 13176 / NBRC 15968 / NCIMB 11800 / UQM 2034</strain>
    </source>
</reference>
<proteinExistence type="predicted"/>
<sequence>MEEQKYYTPEFEDIRIGMDCELFDVFKKSWILYEGIISVTIITSILQKGKLTKHVRVPYLTKEQIEAEGWVLKQPGTQSYFRIVNDGTFLHLYIKNDMSIVIVREDQTPESYNGAISEWDSTKNDVYQGTCRCVNDLRLISKLLGI</sequence>
<dbReference type="AlphaFoldDB" id="A0A979G5X3"/>
<evidence type="ECO:0000313" key="2">
    <source>
        <dbReference type="Proteomes" id="UP000002215"/>
    </source>
</evidence>